<dbReference type="AlphaFoldDB" id="A0A316G2J1"/>
<name>A0A316G2J1_9RHOB</name>
<comment type="caution">
    <text evidence="1">The sequence shown here is derived from an EMBL/GenBank/DDBJ whole genome shotgun (WGS) entry which is preliminary data.</text>
</comment>
<gene>
    <name evidence="1" type="ORF">C8D95_10826</name>
</gene>
<evidence type="ECO:0000313" key="1">
    <source>
        <dbReference type="EMBL" id="PWK55151.1"/>
    </source>
</evidence>
<accession>A0A316G2J1</accession>
<keyword evidence="2" id="KW-1185">Reference proteome</keyword>
<protein>
    <submittedName>
        <fullName evidence="1">Uncharacterized protein</fullName>
    </submittedName>
</protein>
<dbReference type="Proteomes" id="UP000245390">
    <property type="component" value="Unassembled WGS sequence"/>
</dbReference>
<sequence>MPWTAFSAKRSKLGLPLGICVVPKTPMPDRRGRKGSKYDLIPKEGRRQWAEGIWRDQTELRLSYTGIGLLREAAKILGYPEEAVDRIIKPPRK</sequence>
<reference evidence="1 2" key="1">
    <citation type="submission" date="2018-05" db="EMBL/GenBank/DDBJ databases">
        <title>Genomic Encyclopedia of Type Strains, Phase IV (KMG-IV): sequencing the most valuable type-strain genomes for metagenomic binning, comparative biology and taxonomic classification.</title>
        <authorList>
            <person name="Goeker M."/>
        </authorList>
    </citation>
    <scope>NUCLEOTIDE SEQUENCE [LARGE SCALE GENOMIC DNA]</scope>
    <source>
        <strain evidence="1 2">DSM 103371</strain>
    </source>
</reference>
<evidence type="ECO:0000313" key="2">
    <source>
        <dbReference type="Proteomes" id="UP000245390"/>
    </source>
</evidence>
<organism evidence="1 2">
    <name type="scientific">Silicimonas algicola</name>
    <dbReference type="NCBI Taxonomy" id="1826607"/>
    <lineage>
        <taxon>Bacteria</taxon>
        <taxon>Pseudomonadati</taxon>
        <taxon>Pseudomonadota</taxon>
        <taxon>Alphaproteobacteria</taxon>
        <taxon>Rhodobacterales</taxon>
        <taxon>Paracoccaceae</taxon>
    </lineage>
</organism>
<dbReference type="EMBL" id="QGGV01000008">
    <property type="protein sequence ID" value="PWK55151.1"/>
    <property type="molecule type" value="Genomic_DNA"/>
</dbReference>
<proteinExistence type="predicted"/>